<dbReference type="GO" id="GO:0016405">
    <property type="term" value="F:CoA-ligase activity"/>
    <property type="evidence" value="ECO:0007669"/>
    <property type="project" value="TreeGrafter"/>
</dbReference>
<dbReference type="SUPFAM" id="SSF56801">
    <property type="entry name" value="Acetyl-CoA synthetase-like"/>
    <property type="match status" value="1"/>
</dbReference>
<dbReference type="STRING" id="1806994.A0A507CAZ2"/>
<dbReference type="InterPro" id="IPR020845">
    <property type="entry name" value="AMP-binding_CS"/>
</dbReference>
<protein>
    <recommendedName>
        <fullName evidence="5">AMP-dependent synthetase/ligase domain-containing protein</fullName>
    </recommendedName>
</protein>
<feature type="domain" description="AMP-binding enzyme C-terminal" evidence="2">
    <location>
        <begin position="488"/>
        <end position="563"/>
    </location>
</feature>
<dbReference type="GeneID" id="42002412"/>
<dbReference type="RefSeq" id="XP_031026732.1">
    <property type="nucleotide sequence ID" value="XM_031167115.1"/>
</dbReference>
<dbReference type="PROSITE" id="PS00455">
    <property type="entry name" value="AMP_BINDING"/>
    <property type="match status" value="1"/>
</dbReference>
<accession>A0A507CAZ2</accession>
<organism evidence="3 4">
    <name type="scientific">Synchytrium microbalum</name>
    <dbReference type="NCBI Taxonomy" id="1806994"/>
    <lineage>
        <taxon>Eukaryota</taxon>
        <taxon>Fungi</taxon>
        <taxon>Fungi incertae sedis</taxon>
        <taxon>Chytridiomycota</taxon>
        <taxon>Chytridiomycota incertae sedis</taxon>
        <taxon>Chytridiomycetes</taxon>
        <taxon>Synchytriales</taxon>
        <taxon>Synchytriaceae</taxon>
        <taxon>Synchytrium</taxon>
    </lineage>
</organism>
<dbReference type="PANTHER" id="PTHR24096">
    <property type="entry name" value="LONG-CHAIN-FATTY-ACID--COA LIGASE"/>
    <property type="match status" value="1"/>
</dbReference>
<sequence>MAVAPEILSNQEINKIITAPGSPLETHYEVTHLGIPMLTYKRMFPNVRTVWERTKAYADRTYLVFEDERYTYGQVREKVQALANSLYNEFGVRKGDRVAVIMRNYPEWIITFWATQLLGAVSVPINAWLTTPELEYCLSDSGTKVAIIDGERAEKITPFINSLSVAVIVTRTDKSWPGMLGLADVLARNAGAKGYVDVEIGLDDNATILYTSGTTGKPKVGALGSHRNFLVNEMNRQAAAIRAALRSGMPVPVPNPNVQSCTLLSVPLFHATGLVSILQECTVNGGKLVLMYKWDIEKSLKLIQREKVNRAGGVPTMVHQILDHPDRDNYDLSSLQGLSYGGAPPGADLVARIKRKWPAVGASNGYGLTETSAGISANTGPDYVRKPDSCGPPSPVNFVRIVDVTTGKDLPSGEIGELWIRGPNVVKGYWNKPEATKEAFLEGPNLSWFRSGDLAEVDKDGWIYIRDRFKDMIIRGGENIYSAELEDAAYSFGPVIIDAAAFGIPHPVLGEEVAMVVTVSPSKASEVSKSNILNHMRKRLAPFKIPVYLEVRTEMLERNANGKIIKKDLKVEVSKRWEAEKLQQQGSGLQAKL</sequence>
<dbReference type="InterPro" id="IPR042099">
    <property type="entry name" value="ANL_N_sf"/>
</dbReference>
<dbReference type="Gene3D" id="3.30.300.30">
    <property type="match status" value="1"/>
</dbReference>
<gene>
    <name evidence="3" type="ORF">SmJEL517_g01187</name>
</gene>
<dbReference type="AlphaFoldDB" id="A0A507CAZ2"/>
<evidence type="ECO:0000313" key="4">
    <source>
        <dbReference type="Proteomes" id="UP000319731"/>
    </source>
</evidence>
<proteinExistence type="predicted"/>
<name>A0A507CAZ2_9FUNG</name>
<evidence type="ECO:0008006" key="5">
    <source>
        <dbReference type="Google" id="ProtNLM"/>
    </source>
</evidence>
<dbReference type="InterPro" id="IPR045851">
    <property type="entry name" value="AMP-bd_C_sf"/>
</dbReference>
<evidence type="ECO:0000313" key="3">
    <source>
        <dbReference type="EMBL" id="TPX36518.1"/>
    </source>
</evidence>
<feature type="domain" description="AMP-dependent synthetase/ligase" evidence="1">
    <location>
        <begin position="52"/>
        <end position="430"/>
    </location>
</feature>
<keyword evidence="4" id="KW-1185">Reference proteome</keyword>
<evidence type="ECO:0000259" key="1">
    <source>
        <dbReference type="Pfam" id="PF00501"/>
    </source>
</evidence>
<dbReference type="PANTHER" id="PTHR24096:SF393">
    <property type="entry name" value="LIGASE, PUTATIVE-RELATED"/>
    <property type="match status" value="1"/>
</dbReference>
<dbReference type="InterPro" id="IPR025110">
    <property type="entry name" value="AMP-bd_C"/>
</dbReference>
<dbReference type="Gene3D" id="3.40.50.12780">
    <property type="entry name" value="N-terminal domain of ligase-like"/>
    <property type="match status" value="1"/>
</dbReference>
<comment type="caution">
    <text evidence="3">The sequence shown here is derived from an EMBL/GenBank/DDBJ whole genome shotgun (WGS) entry which is preliminary data.</text>
</comment>
<dbReference type="GO" id="GO:0019748">
    <property type="term" value="P:secondary metabolic process"/>
    <property type="evidence" value="ECO:0007669"/>
    <property type="project" value="TreeGrafter"/>
</dbReference>
<reference evidence="3 4" key="1">
    <citation type="journal article" date="2019" name="Sci. Rep.">
        <title>Comparative genomics of chytrid fungi reveal insights into the obligate biotrophic and pathogenic lifestyle of Synchytrium endobioticum.</title>
        <authorList>
            <person name="van de Vossenberg B.T.L.H."/>
            <person name="Warris S."/>
            <person name="Nguyen H.D.T."/>
            <person name="van Gent-Pelzer M.P.E."/>
            <person name="Joly D.L."/>
            <person name="van de Geest H.C."/>
            <person name="Bonants P.J.M."/>
            <person name="Smith D.S."/>
            <person name="Levesque C.A."/>
            <person name="van der Lee T.A.J."/>
        </authorList>
    </citation>
    <scope>NUCLEOTIDE SEQUENCE [LARGE SCALE GENOMIC DNA]</scope>
    <source>
        <strain evidence="3 4">JEL517</strain>
    </source>
</reference>
<dbReference type="Proteomes" id="UP000319731">
    <property type="component" value="Unassembled WGS sequence"/>
</dbReference>
<evidence type="ECO:0000259" key="2">
    <source>
        <dbReference type="Pfam" id="PF13193"/>
    </source>
</evidence>
<dbReference type="EMBL" id="QEAO01000004">
    <property type="protein sequence ID" value="TPX36518.1"/>
    <property type="molecule type" value="Genomic_DNA"/>
</dbReference>
<dbReference type="OrthoDB" id="10253115at2759"/>
<dbReference type="InterPro" id="IPR000873">
    <property type="entry name" value="AMP-dep_synth/lig_dom"/>
</dbReference>
<dbReference type="Pfam" id="PF00501">
    <property type="entry name" value="AMP-binding"/>
    <property type="match status" value="1"/>
</dbReference>
<dbReference type="Pfam" id="PF13193">
    <property type="entry name" value="AMP-binding_C"/>
    <property type="match status" value="1"/>
</dbReference>